<feature type="compositionally biased region" description="Basic residues" evidence="1">
    <location>
        <begin position="480"/>
        <end position="492"/>
    </location>
</feature>
<dbReference type="Proteomes" id="UP000078550">
    <property type="component" value="Unassembled WGS sequence"/>
</dbReference>
<feature type="compositionally biased region" description="Basic residues" evidence="1">
    <location>
        <begin position="433"/>
        <end position="447"/>
    </location>
</feature>
<feature type="region of interest" description="Disordered" evidence="1">
    <location>
        <begin position="428"/>
        <end position="549"/>
    </location>
</feature>
<evidence type="ECO:0000313" key="3">
    <source>
        <dbReference type="Proteomes" id="UP000078550"/>
    </source>
</evidence>
<reference evidence="3" key="1">
    <citation type="submission" date="2016-05" db="EMBL/GenBank/DDBJ databases">
        <authorList>
            <person name="Naeem Raeece"/>
        </authorList>
    </citation>
    <scope>NUCLEOTIDE SEQUENCE [LARGE SCALE GENOMIC DNA]</scope>
</reference>
<sequence>MNIQENRAKLKSSCEKHVVGDVSCISMYGEDKDKEKKNELHEKGKNYLRKSKLLALSKGLNIANVSKLREVILYEKEEKKKSRLKKKIITDSSCDEDGDYNTGKETHVGGETGCKRGRVYTENEVPYLDKEHMDLLQLNSEISGPTTTCKINDVVQGSQGALPNSIKNDDDGAGGSDMGSGRGIDMGSGRGIDMGSDLDSGRRIEKESISPEEQGKNFNSPHPNNASIINLFSDRDSSEYGADESKDKPSDSDREGVERGKKDGSKAGKRNDTSVRSKKGNRSHDSNSSHCDLTDDDTGYDNSTNFYCDDYGDSYDVESDVDNNSDEYTLHLKLFNEQNLGNDNFQLNSLSVRKSLRLYIEFIVLSLLSPNLKYDADYFKASESIRKTERLLKENYAYIHRQLWRKNSLQECYNCSDESEDALIGKEAGGEKRAKKKEVKKRKKNLKKLCEHTSESESGEEQNTCEQSDTSNKSLTQSLPKKRQRQKQKQKRYVLSDSSSCASSKSGGKKGGQPSDQNSENDVMVTGERRGRGEKSANFEMSEEDRMGGKQTCAVKAHASLLDTHDGDGSVSGNGSVCAENREESADSTQEDDVVEDNDEADDEHFYLGDRALCPDEAEFHLEYGKGKRKKRLKEISDDTMHKILSSDMVKVYEFVKKEEKYSNYDFLKMICKMSKQKSINYYDQCIQKIENKILSKRDQFESHPFETNFKNILKNYANIFLFFLEYNKIYCSCCNRKLNYACPVFFIKPFYNSSDLWKNYFFNFMKVNNYQWLGYIHFNTFPIPLQIINNRIEDEKKMNKIRASNKLFIRNQNEKKKKNLLLPINNFNNDRYTILNNEKYILSHLKKNEELNGYRYIGRIEGKRLNRIRKCFKTNYDFEFITNECRENNINMIMKNVCENFCTLSENYIEKDILVLQLGSYCVSTVYYWHVFHHYKFFFTKFIYIKLLALYKKNKDLFREPLLLAYILSKKFNRELYHDFKILMNIDISQIQNNLNESDLFLR</sequence>
<feature type="compositionally biased region" description="Polar residues" evidence="1">
    <location>
        <begin position="461"/>
        <end position="479"/>
    </location>
</feature>
<name>A0A1A8Z2A8_PLAOA</name>
<dbReference type="EMBL" id="FLRE01000131">
    <property type="protein sequence ID" value="SBT37964.1"/>
    <property type="molecule type" value="Genomic_DNA"/>
</dbReference>
<organism evidence="2 3">
    <name type="scientific">Plasmodium ovale wallikeri</name>
    <dbReference type="NCBI Taxonomy" id="864142"/>
    <lineage>
        <taxon>Eukaryota</taxon>
        <taxon>Sar</taxon>
        <taxon>Alveolata</taxon>
        <taxon>Apicomplexa</taxon>
        <taxon>Aconoidasida</taxon>
        <taxon>Haemosporida</taxon>
        <taxon>Plasmodiidae</taxon>
        <taxon>Plasmodium</taxon>
        <taxon>Plasmodium (Plasmodium)</taxon>
    </lineage>
</organism>
<evidence type="ECO:0000256" key="1">
    <source>
        <dbReference type="SAM" id="MobiDB-lite"/>
    </source>
</evidence>
<evidence type="ECO:0000313" key="2">
    <source>
        <dbReference type="EMBL" id="SBT37964.1"/>
    </source>
</evidence>
<feature type="compositionally biased region" description="Gly residues" evidence="1">
    <location>
        <begin position="173"/>
        <end position="192"/>
    </location>
</feature>
<proteinExistence type="predicted"/>
<feature type="compositionally biased region" description="Low complexity" evidence="1">
    <location>
        <begin position="496"/>
        <end position="506"/>
    </location>
</feature>
<dbReference type="AlphaFoldDB" id="A0A1A8Z2A8"/>
<feature type="compositionally biased region" description="Basic and acidic residues" evidence="1">
    <location>
        <begin position="527"/>
        <end position="537"/>
    </location>
</feature>
<protein>
    <submittedName>
        <fullName evidence="2">Uncharacterized protein</fullName>
    </submittedName>
</protein>
<feature type="region of interest" description="Disordered" evidence="1">
    <location>
        <begin position="563"/>
        <end position="597"/>
    </location>
</feature>
<accession>A0A1A8Z2A8</accession>
<gene>
    <name evidence="2" type="ORF">POVWA2_034870</name>
</gene>
<feature type="compositionally biased region" description="Basic and acidic residues" evidence="1">
    <location>
        <begin position="233"/>
        <end position="275"/>
    </location>
</feature>
<feature type="compositionally biased region" description="Polar residues" evidence="1">
    <location>
        <begin position="216"/>
        <end position="230"/>
    </location>
</feature>
<feature type="region of interest" description="Disordered" evidence="1">
    <location>
        <begin position="159"/>
        <end position="296"/>
    </location>
</feature>
<feature type="compositionally biased region" description="Basic and acidic residues" evidence="1">
    <location>
        <begin position="199"/>
        <end position="215"/>
    </location>
</feature>